<organism evidence="4 5">
    <name type="scientific">Janthinobacterium lividum</name>
    <dbReference type="NCBI Taxonomy" id="29581"/>
    <lineage>
        <taxon>Bacteria</taxon>
        <taxon>Pseudomonadati</taxon>
        <taxon>Pseudomonadota</taxon>
        <taxon>Betaproteobacteria</taxon>
        <taxon>Burkholderiales</taxon>
        <taxon>Oxalobacteraceae</taxon>
        <taxon>Janthinobacterium</taxon>
    </lineage>
</organism>
<dbReference type="InterPro" id="IPR000644">
    <property type="entry name" value="CBS_dom"/>
</dbReference>
<name>A0A1S1U3H2_9BURK</name>
<dbReference type="AlphaFoldDB" id="A0A1S1U3H2"/>
<keyword evidence="4" id="KW-0418">Kinase</keyword>
<dbReference type="Gene3D" id="3.10.580.10">
    <property type="entry name" value="CBS-domain"/>
    <property type="match status" value="1"/>
</dbReference>
<keyword evidence="1 2" id="KW-0129">CBS domain</keyword>
<feature type="domain" description="CBS" evidence="3">
    <location>
        <begin position="76"/>
        <end position="132"/>
    </location>
</feature>
<comment type="caution">
    <text evidence="4">The sequence shown here is derived from an EMBL/GenBank/DDBJ whole genome shotgun (WGS) entry which is preliminary data.</text>
</comment>
<dbReference type="GO" id="GO:0016301">
    <property type="term" value="F:kinase activity"/>
    <property type="evidence" value="ECO:0007669"/>
    <property type="project" value="UniProtKB-KW"/>
</dbReference>
<sequence length="149" mass="16325">MRIGDICTLQTFHCQRDTSVQEAALLMRQHHVGDLIVAEQPNGERVPIGILTDRDIVISVIALGLDPASLLVGDIMSAQLLTASEDEDAYDIIERMRVNGIRRLPVVNSLGALSGIVSIDDLLAFLAQEMAELARISSGQLVHEKRTRK</sequence>
<keyword evidence="4" id="KW-0808">Transferase</keyword>
<proteinExistence type="predicted"/>
<feature type="domain" description="CBS" evidence="3">
    <location>
        <begin position="6"/>
        <end position="67"/>
    </location>
</feature>
<dbReference type="RefSeq" id="WP_071079074.1">
    <property type="nucleotide sequence ID" value="NZ_LFKP01000011.1"/>
</dbReference>
<protein>
    <submittedName>
        <fullName evidence="4">Histidine kinase</fullName>
    </submittedName>
</protein>
<evidence type="ECO:0000256" key="1">
    <source>
        <dbReference type="ARBA" id="ARBA00023122"/>
    </source>
</evidence>
<dbReference type="EMBL" id="LFKP01000011">
    <property type="protein sequence ID" value="OHV95000.1"/>
    <property type="molecule type" value="Genomic_DNA"/>
</dbReference>
<dbReference type="Pfam" id="PF00571">
    <property type="entry name" value="CBS"/>
    <property type="match status" value="2"/>
</dbReference>
<reference evidence="4 5" key="1">
    <citation type="submission" date="2015-06" db="EMBL/GenBank/DDBJ databases">
        <title>Draft genome sequencing of a biphenyl-degrading bacterium, Janthinobacterium lividum MEG1.</title>
        <authorList>
            <person name="Shimodaira J."/>
            <person name="Hatta T."/>
        </authorList>
    </citation>
    <scope>NUCLEOTIDE SEQUENCE [LARGE SCALE GENOMIC DNA]</scope>
    <source>
        <strain evidence="4 5">MEG1</strain>
    </source>
</reference>
<dbReference type="Proteomes" id="UP000179840">
    <property type="component" value="Unassembled WGS sequence"/>
</dbReference>
<evidence type="ECO:0000313" key="5">
    <source>
        <dbReference type="Proteomes" id="UP000179840"/>
    </source>
</evidence>
<evidence type="ECO:0000256" key="2">
    <source>
        <dbReference type="PROSITE-ProRule" id="PRU00703"/>
    </source>
</evidence>
<gene>
    <name evidence="4" type="ORF">AKG95_22205</name>
</gene>
<dbReference type="SUPFAM" id="SSF54631">
    <property type="entry name" value="CBS-domain pair"/>
    <property type="match status" value="1"/>
</dbReference>
<evidence type="ECO:0000313" key="4">
    <source>
        <dbReference type="EMBL" id="OHV95000.1"/>
    </source>
</evidence>
<dbReference type="InterPro" id="IPR051257">
    <property type="entry name" value="Diverse_CBS-Domain"/>
</dbReference>
<evidence type="ECO:0000259" key="3">
    <source>
        <dbReference type="PROSITE" id="PS51371"/>
    </source>
</evidence>
<dbReference type="InterPro" id="IPR046342">
    <property type="entry name" value="CBS_dom_sf"/>
</dbReference>
<dbReference type="SMART" id="SM00116">
    <property type="entry name" value="CBS"/>
    <property type="match status" value="2"/>
</dbReference>
<dbReference type="PROSITE" id="PS51371">
    <property type="entry name" value="CBS"/>
    <property type="match status" value="2"/>
</dbReference>
<dbReference type="CDD" id="cd17775">
    <property type="entry name" value="CBS_pair_bact_arch"/>
    <property type="match status" value="1"/>
</dbReference>
<accession>A0A1S1U3H2</accession>
<dbReference type="PANTHER" id="PTHR43080">
    <property type="entry name" value="CBS DOMAIN-CONTAINING PROTEIN CBSX3, MITOCHONDRIAL"/>
    <property type="match status" value="1"/>
</dbReference>
<dbReference type="PANTHER" id="PTHR43080:SF2">
    <property type="entry name" value="CBS DOMAIN-CONTAINING PROTEIN"/>
    <property type="match status" value="1"/>
</dbReference>